<proteinExistence type="predicted"/>
<dbReference type="Pfam" id="PF11305">
    <property type="entry name" value="DUF3107"/>
    <property type="match status" value="1"/>
</dbReference>
<dbReference type="RefSeq" id="WP_195691794.1">
    <property type="nucleotide sequence ID" value="NZ_CP064760.1"/>
</dbReference>
<dbReference type="InterPro" id="IPR021456">
    <property type="entry name" value="DUF3107"/>
</dbReference>
<evidence type="ECO:0000313" key="2">
    <source>
        <dbReference type="Proteomes" id="UP000594480"/>
    </source>
</evidence>
<protein>
    <submittedName>
        <fullName evidence="1">DUF3107 domain-containing protein</fullName>
    </submittedName>
</protein>
<dbReference type="KEGG" id="msf:IT882_10385"/>
<reference evidence="1 2" key="1">
    <citation type="submission" date="2020-11" db="EMBL/GenBank/DDBJ databases">
        <title>Amino acid is mineralized and recycled by bacteria in oceanic microbiome.</title>
        <authorList>
            <person name="Zheng L.Y."/>
        </authorList>
    </citation>
    <scope>NUCLEOTIDE SEQUENCE [LARGE SCALE GENOMIC DNA]</scope>
    <source>
        <strain evidence="1 2">A32-1</strain>
    </source>
</reference>
<keyword evidence="2" id="KW-1185">Reference proteome</keyword>
<dbReference type="AlphaFoldDB" id="A0A7S8RG15"/>
<dbReference type="EMBL" id="CP064760">
    <property type="protein sequence ID" value="QPE03701.1"/>
    <property type="molecule type" value="Genomic_DNA"/>
</dbReference>
<dbReference type="Proteomes" id="UP000594480">
    <property type="component" value="Chromosome"/>
</dbReference>
<sequence>MEIRIGITNSGRELNFETNDSAADVRQSVAQALDSGATHVTFTDVRGNAYIVPTAGLAYVEVGTEEARRVGFVA</sequence>
<evidence type="ECO:0000313" key="1">
    <source>
        <dbReference type="EMBL" id="QPE03701.1"/>
    </source>
</evidence>
<organism evidence="1 2">
    <name type="scientific">Microbacterium schleiferi</name>
    <dbReference type="NCBI Taxonomy" id="69362"/>
    <lineage>
        <taxon>Bacteria</taxon>
        <taxon>Bacillati</taxon>
        <taxon>Actinomycetota</taxon>
        <taxon>Actinomycetes</taxon>
        <taxon>Micrococcales</taxon>
        <taxon>Microbacteriaceae</taxon>
        <taxon>Microbacterium</taxon>
    </lineage>
</organism>
<name>A0A7S8RG15_9MICO</name>
<gene>
    <name evidence="1" type="ORF">IT882_10385</name>
</gene>
<accession>A0A7S8RG15</accession>